<keyword evidence="3" id="KW-0597">Phosphoprotein</keyword>
<dbReference type="Pfam" id="PF12210">
    <property type="entry name" value="Hrs_helical"/>
    <property type="match status" value="1"/>
</dbReference>
<evidence type="ECO:0000259" key="11">
    <source>
        <dbReference type="PROSITE" id="PS50178"/>
    </source>
</evidence>
<keyword evidence="9" id="KW-0175">Coiled coil</keyword>
<dbReference type="Gene3D" id="3.30.40.10">
    <property type="entry name" value="Zinc/RING finger domain, C3HC4 (zinc finger)"/>
    <property type="match status" value="1"/>
</dbReference>
<comment type="caution">
    <text evidence="13">The sequence shown here is derived from an EMBL/GenBank/DDBJ whole genome shotgun (WGS) entry which is preliminary data.</text>
</comment>
<dbReference type="InterPro" id="IPR013083">
    <property type="entry name" value="Znf_RING/FYVE/PHD"/>
</dbReference>
<evidence type="ECO:0000256" key="3">
    <source>
        <dbReference type="ARBA" id="ARBA00022553"/>
    </source>
</evidence>
<dbReference type="Pfam" id="PF01363">
    <property type="entry name" value="FYVE"/>
    <property type="match status" value="1"/>
</dbReference>
<feature type="compositionally biased region" description="Polar residues" evidence="10">
    <location>
        <begin position="266"/>
        <end position="294"/>
    </location>
</feature>
<dbReference type="SMART" id="SM00064">
    <property type="entry name" value="FYVE"/>
    <property type="match status" value="1"/>
</dbReference>
<dbReference type="InterPro" id="IPR002014">
    <property type="entry name" value="VHS_dom"/>
</dbReference>
<dbReference type="Gene3D" id="1.20.5.1940">
    <property type="match status" value="1"/>
</dbReference>
<feature type="domain" description="FYVE-type" evidence="11">
    <location>
        <begin position="159"/>
        <end position="219"/>
    </location>
</feature>
<evidence type="ECO:0000256" key="8">
    <source>
        <dbReference type="PROSITE-ProRule" id="PRU00091"/>
    </source>
</evidence>
<evidence type="ECO:0000256" key="6">
    <source>
        <dbReference type="ARBA" id="ARBA00022833"/>
    </source>
</evidence>
<evidence type="ECO:0000256" key="10">
    <source>
        <dbReference type="SAM" id="MobiDB-lite"/>
    </source>
</evidence>
<evidence type="ECO:0000256" key="5">
    <source>
        <dbReference type="ARBA" id="ARBA00022771"/>
    </source>
</evidence>
<dbReference type="InterPro" id="IPR003903">
    <property type="entry name" value="UIM_dom"/>
</dbReference>
<dbReference type="SMART" id="SM00288">
    <property type="entry name" value="VHS"/>
    <property type="match status" value="1"/>
</dbReference>
<evidence type="ECO:0000313" key="14">
    <source>
        <dbReference type="Proteomes" id="UP001367676"/>
    </source>
</evidence>
<dbReference type="CDD" id="cd21387">
    <property type="entry name" value="GAT_Hrs"/>
    <property type="match status" value="1"/>
</dbReference>
<comment type="subcellular location">
    <subcellularLocation>
        <location evidence="7">Cytoplasm</location>
        <location evidence="7">Cell cortex</location>
    </subcellularLocation>
    <subcellularLocation>
        <location evidence="7">Cytoplasm</location>
        <location evidence="7">Perinuclear region</location>
    </subcellularLocation>
</comment>
<dbReference type="EMBL" id="JBBCAQ010000037">
    <property type="protein sequence ID" value="KAK7574357.1"/>
    <property type="molecule type" value="Genomic_DNA"/>
</dbReference>
<dbReference type="GO" id="GO:0005769">
    <property type="term" value="C:early endosome"/>
    <property type="evidence" value="ECO:0007669"/>
    <property type="project" value="TreeGrafter"/>
</dbReference>
<dbReference type="InterPro" id="IPR017455">
    <property type="entry name" value="Znf_FYVE-rel"/>
</dbReference>
<dbReference type="PIRSF" id="PIRSF036956">
    <property type="entry name" value="Hrs_Vps27"/>
    <property type="match status" value="1"/>
</dbReference>
<dbReference type="GO" id="GO:0035091">
    <property type="term" value="F:phosphatidylinositol binding"/>
    <property type="evidence" value="ECO:0007669"/>
    <property type="project" value="InterPro"/>
</dbReference>
<dbReference type="SUPFAM" id="SSF48464">
    <property type="entry name" value="ENTH/VHS domain"/>
    <property type="match status" value="1"/>
</dbReference>
<feature type="compositionally biased region" description="Low complexity" evidence="10">
    <location>
        <begin position="583"/>
        <end position="592"/>
    </location>
</feature>
<dbReference type="SUPFAM" id="SSF57903">
    <property type="entry name" value="FYVE/PHD zinc finger"/>
    <property type="match status" value="1"/>
</dbReference>
<dbReference type="PANTHER" id="PTHR46275">
    <property type="entry name" value="HEPATOCYTE GROWTH FACTOR-REGULATED TYROSINE KINASE SUBSTRATE"/>
    <property type="match status" value="1"/>
</dbReference>
<feature type="compositionally biased region" description="Pro residues" evidence="10">
    <location>
        <begin position="570"/>
        <end position="580"/>
    </location>
</feature>
<dbReference type="InterPro" id="IPR024641">
    <property type="entry name" value="HRS_helical"/>
</dbReference>
<feature type="compositionally biased region" description="Low complexity" evidence="10">
    <location>
        <begin position="727"/>
        <end position="743"/>
    </location>
</feature>
<dbReference type="InterPro" id="IPR017073">
    <property type="entry name" value="HGS/VPS27"/>
</dbReference>
<dbReference type="PROSITE" id="PS50330">
    <property type="entry name" value="UIM"/>
    <property type="match status" value="1"/>
</dbReference>
<dbReference type="Pfam" id="PF00790">
    <property type="entry name" value="VHS"/>
    <property type="match status" value="1"/>
</dbReference>
<dbReference type="Proteomes" id="UP001367676">
    <property type="component" value="Unassembled WGS sequence"/>
</dbReference>
<dbReference type="PROSITE" id="PS50178">
    <property type="entry name" value="ZF_FYVE"/>
    <property type="match status" value="1"/>
</dbReference>
<dbReference type="GO" id="GO:0048471">
    <property type="term" value="C:perinuclear region of cytoplasm"/>
    <property type="evidence" value="ECO:0007669"/>
    <property type="project" value="UniProtKB-SubCell"/>
</dbReference>
<dbReference type="GO" id="GO:0043130">
    <property type="term" value="F:ubiquitin binding"/>
    <property type="evidence" value="ECO:0007669"/>
    <property type="project" value="InterPro"/>
</dbReference>
<feature type="region of interest" description="Disordered" evidence="10">
    <location>
        <begin position="236"/>
        <end position="294"/>
    </location>
</feature>
<organism evidence="13 14">
    <name type="scientific">Parthenolecanium corni</name>
    <dbReference type="NCBI Taxonomy" id="536013"/>
    <lineage>
        <taxon>Eukaryota</taxon>
        <taxon>Metazoa</taxon>
        <taxon>Ecdysozoa</taxon>
        <taxon>Arthropoda</taxon>
        <taxon>Hexapoda</taxon>
        <taxon>Insecta</taxon>
        <taxon>Pterygota</taxon>
        <taxon>Neoptera</taxon>
        <taxon>Paraneoptera</taxon>
        <taxon>Hemiptera</taxon>
        <taxon>Sternorrhyncha</taxon>
        <taxon>Coccoidea</taxon>
        <taxon>Coccidae</taxon>
        <taxon>Parthenolecanium</taxon>
    </lineage>
</organism>
<keyword evidence="4" id="KW-0479">Metal-binding</keyword>
<dbReference type="PANTHER" id="PTHR46275:SF1">
    <property type="entry name" value="HEPATOCYTE GROWTH FACTOR-REGULATED TYROSINE KINASE SUBSTRATE"/>
    <property type="match status" value="1"/>
</dbReference>
<dbReference type="InterPro" id="IPR011011">
    <property type="entry name" value="Znf_FYVE_PHD"/>
</dbReference>
<feature type="compositionally biased region" description="Polar residues" evidence="10">
    <location>
        <begin position="236"/>
        <end position="247"/>
    </location>
</feature>
<dbReference type="AlphaFoldDB" id="A0AAN9TIY0"/>
<feature type="coiled-coil region" evidence="9">
    <location>
        <begin position="421"/>
        <end position="507"/>
    </location>
</feature>
<dbReference type="GO" id="GO:0008270">
    <property type="term" value="F:zinc ion binding"/>
    <property type="evidence" value="ECO:0007669"/>
    <property type="project" value="UniProtKB-KW"/>
</dbReference>
<feature type="region of interest" description="Disordered" evidence="10">
    <location>
        <begin position="558"/>
        <end position="603"/>
    </location>
</feature>
<comment type="function">
    <text evidence="7">Essential role in endosome membrane invagination and formation of multivesicular bodies, MVBs. Required during gastrulation and appears to regulate early embryonic signaling pathways. Inhibits tyrosine kinase receptor signaling by promoting degradation of the tyrosine-phosphorylated, active receptor, potentially by sorting activated receptors into MVBs. The MVBs are then trafficked to the lysosome where their contents are degraded.</text>
</comment>
<gene>
    <name evidence="13" type="ORF">V9T40_011548</name>
</gene>
<keyword evidence="2" id="KW-0963">Cytoplasm</keyword>
<keyword evidence="5 8" id="KW-0863">Zinc-finger</keyword>
<dbReference type="CDD" id="cd15720">
    <property type="entry name" value="FYVE_Hrs"/>
    <property type="match status" value="1"/>
</dbReference>
<dbReference type="Gene3D" id="1.25.40.90">
    <property type="match status" value="1"/>
</dbReference>
<feature type="domain" description="VHS" evidence="12">
    <location>
        <begin position="14"/>
        <end position="142"/>
    </location>
</feature>
<evidence type="ECO:0000256" key="2">
    <source>
        <dbReference type="ARBA" id="ARBA00022490"/>
    </source>
</evidence>
<sequence>MFRTSNFYKLLDEATNNRHLDVDWDIIMKINDLIRQNDVSAKDAINAISKKISNVNSHTAYYALIVLESCVKNCGSLVHDEISTKSFMEQFRSIIENCTHEKVKTKALDLIQSWAYAFRNIPKYRAVNDCAIIMKTNGYKFPVLKESDAMFVADNAPKWEDGNVCHRCRTQFSILTRKHHCRACGQVFCHECSSHESTIPKYGIEKPVRVCDSCYEKNKPGGTLSKAEDLPSEYLTSSLSQQPQTAPKKSEDELKEEEDMQLALALSQSEAESKQSSYRPVSRSKSFSPPASNIKVNQFENEDPELSRYLNRTYWENRANNTNDKYYEREEKQIVSGMPNLDASTIRIDENGVDSGSEIDDFINALRGQVEIFVNRMKSNSSRGRSISNDSSVQSLFLNITTMHSQLLRHIQEQDDSRVYYEGLQDKLTQIKDARAALNALREEHRERLKREAEIAERQRQLQMAQKLEIMRQKKQEYLQYQRELALQQIRDQERELHMRQEQQKQQYRLGGPYGPHPFMVPSQGVSAFEPVTSMGMNMNNLPPTGAPAGQFVPPQFAPPYTPGQNVPPHSGPPPQPMGPAGPGSMMMGQPPQMQPPPNSYVPVNPSSPGQMVNAPPTQPGHQYPMGQQAVMHANHQAHLKMNAASQPVPIDAQNGHPMMAPGGGPPGGNISGAAGMPMRSAPTAQHIMGPPPGIAPPSVGTRVVESNAHLMGSPSAGIQHPGIMRSMMPPSSSPLSSPSSSSEHSLIQHGPQPTPSAPSATSTPLPEEKEEVAELISFD</sequence>
<dbReference type="PROSITE" id="PS50179">
    <property type="entry name" value="VHS"/>
    <property type="match status" value="1"/>
</dbReference>
<name>A0AAN9TIY0_9HEMI</name>
<keyword evidence="6" id="KW-0862">Zinc</keyword>
<evidence type="ECO:0000256" key="1">
    <source>
        <dbReference type="ARBA" id="ARBA00015450"/>
    </source>
</evidence>
<evidence type="ECO:0000313" key="13">
    <source>
        <dbReference type="EMBL" id="KAK7574357.1"/>
    </source>
</evidence>
<evidence type="ECO:0000259" key="12">
    <source>
        <dbReference type="PROSITE" id="PS50179"/>
    </source>
</evidence>
<evidence type="ECO:0000256" key="7">
    <source>
        <dbReference type="PIRNR" id="PIRNR036956"/>
    </source>
</evidence>
<dbReference type="InterPro" id="IPR000306">
    <property type="entry name" value="Znf_FYVE"/>
</dbReference>
<reference evidence="13 14" key="1">
    <citation type="submission" date="2024-03" db="EMBL/GenBank/DDBJ databases">
        <title>Adaptation during the transition from Ophiocordyceps entomopathogen to insect associate is accompanied by gene loss and intensified selection.</title>
        <authorList>
            <person name="Ward C.M."/>
            <person name="Onetto C.A."/>
            <person name="Borneman A.R."/>
        </authorList>
    </citation>
    <scope>NUCLEOTIDE SEQUENCE [LARGE SCALE GENOMIC DNA]</scope>
    <source>
        <strain evidence="13">AWRI1</strain>
        <tissue evidence="13">Single Adult Female</tissue>
    </source>
</reference>
<dbReference type="GO" id="GO:0031623">
    <property type="term" value="P:receptor internalization"/>
    <property type="evidence" value="ECO:0007669"/>
    <property type="project" value="TreeGrafter"/>
</dbReference>
<keyword evidence="14" id="KW-1185">Reference proteome</keyword>
<protein>
    <recommendedName>
        <fullName evidence="1 7">Hepatocyte growth factor-regulated tyrosine kinase substrate</fullName>
    </recommendedName>
</protein>
<dbReference type="GO" id="GO:0005938">
    <property type="term" value="C:cell cortex"/>
    <property type="evidence" value="ECO:0007669"/>
    <property type="project" value="UniProtKB-SubCell"/>
</dbReference>
<feature type="region of interest" description="Disordered" evidence="10">
    <location>
        <begin position="719"/>
        <end position="780"/>
    </location>
</feature>
<dbReference type="InterPro" id="IPR008942">
    <property type="entry name" value="ENTH_VHS"/>
</dbReference>
<proteinExistence type="predicted"/>
<dbReference type="GO" id="GO:0032456">
    <property type="term" value="P:endocytic recycling"/>
    <property type="evidence" value="ECO:0007669"/>
    <property type="project" value="TreeGrafter"/>
</dbReference>
<evidence type="ECO:0000256" key="4">
    <source>
        <dbReference type="ARBA" id="ARBA00022723"/>
    </source>
</evidence>
<accession>A0AAN9TIY0</accession>
<evidence type="ECO:0000256" key="9">
    <source>
        <dbReference type="SAM" id="Coils"/>
    </source>
</evidence>